<evidence type="ECO:0000313" key="1">
    <source>
        <dbReference type="EMBL" id="RZB28700.1"/>
    </source>
</evidence>
<dbReference type="EMBL" id="RPGO01000040">
    <property type="protein sequence ID" value="RZB28700.1"/>
    <property type="molecule type" value="Genomic_DNA"/>
</dbReference>
<comment type="caution">
    <text evidence="1">The sequence shown here is derived from an EMBL/GenBank/DDBJ whole genome shotgun (WGS) entry which is preliminary data.</text>
</comment>
<organism evidence="1 2">
    <name type="scientific">Candidatus Argoarchaeum ethanivorans</name>
    <dbReference type="NCBI Taxonomy" id="2608793"/>
    <lineage>
        <taxon>Archaea</taxon>
        <taxon>Methanobacteriati</taxon>
        <taxon>Methanobacteriota</taxon>
        <taxon>Stenosarchaea group</taxon>
        <taxon>Methanomicrobia</taxon>
        <taxon>Methanosarcinales</taxon>
        <taxon>Methanosarcinales incertae sedis</taxon>
        <taxon>GOM Arc I cluster</taxon>
        <taxon>Candidatus Argoarchaeum</taxon>
    </lineage>
</organism>
<sequence>MRKERYSLRDERKRPWSVRIRGLFRGVIDKPITTFDEELELAERVVMELGLPWKTSNRGRPPVYDWVKLAAAILVKGMWSFVQLVKDLRIGAAPYLSKNAG</sequence>
<dbReference type="Proteomes" id="UP000291831">
    <property type="component" value="Unassembled WGS sequence"/>
</dbReference>
<reference evidence="2" key="1">
    <citation type="submission" date="2019-01" db="EMBL/GenBank/DDBJ databases">
        <title>Anaerobic oxidation of ethane by archaea from a marine hydrocarbon seep.</title>
        <authorList>
            <person name="Musat F."/>
        </authorList>
    </citation>
    <scope>NUCLEOTIDE SEQUENCE [LARGE SCALE GENOMIC DNA]</scope>
</reference>
<name>A0A8B3S149_9EURY</name>
<protein>
    <submittedName>
        <fullName evidence="1">Uncharacterized protein</fullName>
    </submittedName>
</protein>
<gene>
    <name evidence="1" type="ORF">AEth_01960</name>
</gene>
<accession>A0A8B3S149</accession>
<evidence type="ECO:0000313" key="2">
    <source>
        <dbReference type="Proteomes" id="UP000291831"/>
    </source>
</evidence>
<proteinExistence type="predicted"/>
<dbReference type="AlphaFoldDB" id="A0A8B3S149"/>